<evidence type="ECO:0000256" key="1">
    <source>
        <dbReference type="ARBA" id="ARBA00004651"/>
    </source>
</evidence>
<dbReference type="GO" id="GO:0005886">
    <property type="term" value="C:plasma membrane"/>
    <property type="evidence" value="ECO:0007669"/>
    <property type="project" value="UniProtKB-SubCell"/>
</dbReference>
<feature type="transmembrane region" description="Helical" evidence="12">
    <location>
        <begin position="251"/>
        <end position="275"/>
    </location>
</feature>
<keyword evidence="10 12" id="KW-0472">Membrane</keyword>
<dbReference type="PROSITE" id="PS51098">
    <property type="entry name" value="PTS_EIIB_TYPE_1"/>
    <property type="match status" value="1"/>
</dbReference>
<dbReference type="Pfam" id="PF00367">
    <property type="entry name" value="PTS_EIIB"/>
    <property type="match status" value="1"/>
</dbReference>
<evidence type="ECO:0000256" key="2">
    <source>
        <dbReference type="ARBA" id="ARBA00022448"/>
    </source>
</evidence>
<dbReference type="RefSeq" id="WP_134170833.1">
    <property type="nucleotide sequence ID" value="NZ_SODD01000042.1"/>
</dbReference>
<feature type="transmembrane region" description="Helical" evidence="12">
    <location>
        <begin position="152"/>
        <end position="173"/>
    </location>
</feature>
<dbReference type="PROSITE" id="PS01035">
    <property type="entry name" value="PTS_EIIB_TYPE_1_CYS"/>
    <property type="match status" value="1"/>
</dbReference>
<dbReference type="GO" id="GO:0015771">
    <property type="term" value="P:trehalose transport"/>
    <property type="evidence" value="ECO:0007669"/>
    <property type="project" value="TreeGrafter"/>
</dbReference>
<keyword evidence="6" id="KW-0598">Phosphotransferase system</keyword>
<feature type="transmembrane region" description="Helical" evidence="12">
    <location>
        <begin position="363"/>
        <end position="383"/>
    </location>
</feature>
<dbReference type="GO" id="GO:0016301">
    <property type="term" value="F:kinase activity"/>
    <property type="evidence" value="ECO:0007669"/>
    <property type="project" value="UniProtKB-KW"/>
</dbReference>
<evidence type="ECO:0000256" key="10">
    <source>
        <dbReference type="ARBA" id="ARBA00023136"/>
    </source>
</evidence>
<evidence type="ECO:0000256" key="8">
    <source>
        <dbReference type="ARBA" id="ARBA00022777"/>
    </source>
</evidence>
<evidence type="ECO:0000256" key="9">
    <source>
        <dbReference type="ARBA" id="ARBA00022989"/>
    </source>
</evidence>
<dbReference type="PANTHER" id="PTHR30175">
    <property type="entry name" value="PHOSPHOTRANSFERASE SYSTEM TRANSPORT PROTEIN"/>
    <property type="match status" value="1"/>
</dbReference>
<keyword evidence="4" id="KW-0762">Sugar transport</keyword>
<feature type="transmembrane region" description="Helical" evidence="12">
    <location>
        <begin position="390"/>
        <end position="412"/>
    </location>
</feature>
<keyword evidence="16" id="KW-1185">Reference proteome</keyword>
<evidence type="ECO:0000313" key="15">
    <source>
        <dbReference type="EMBL" id="TDW13229.1"/>
    </source>
</evidence>
<dbReference type="CDD" id="cd00212">
    <property type="entry name" value="PTS_IIB_glc"/>
    <property type="match status" value="1"/>
</dbReference>
<dbReference type="InterPro" id="IPR001996">
    <property type="entry name" value="PTS_IIB_1"/>
</dbReference>
<keyword evidence="9 12" id="KW-1133">Transmembrane helix</keyword>
<protein>
    <submittedName>
        <fullName evidence="15">PTS system beta-glucosides-specific IIC component</fullName>
    </submittedName>
</protein>
<feature type="transmembrane region" description="Helical" evidence="12">
    <location>
        <begin position="295"/>
        <end position="323"/>
    </location>
</feature>
<dbReference type="PANTHER" id="PTHR30175:SF1">
    <property type="entry name" value="PTS SYSTEM ARBUTIN-, CELLOBIOSE-, AND SALICIN-SPECIFIC EIIBC COMPONENT-RELATED"/>
    <property type="match status" value="1"/>
</dbReference>
<dbReference type="InterPro" id="IPR018113">
    <property type="entry name" value="PTrfase_EIIB_Cys"/>
</dbReference>
<dbReference type="GO" id="GO:0008982">
    <property type="term" value="F:protein-N(PI)-phosphohistidine-sugar phosphotransferase activity"/>
    <property type="evidence" value="ECO:0007669"/>
    <property type="project" value="InterPro"/>
</dbReference>
<feature type="domain" description="PTS EIIB type-1" evidence="13">
    <location>
        <begin position="5"/>
        <end position="87"/>
    </location>
</feature>
<comment type="caution">
    <text evidence="15">The sequence shown here is derived from an EMBL/GenBank/DDBJ whole genome shotgun (WGS) entry which is preliminary data.</text>
</comment>
<dbReference type="GO" id="GO:0009401">
    <property type="term" value="P:phosphoenolpyruvate-dependent sugar phosphotransferase system"/>
    <property type="evidence" value="ECO:0007669"/>
    <property type="project" value="UniProtKB-KW"/>
</dbReference>
<accession>A0A4R7ZAW9</accession>
<evidence type="ECO:0000256" key="12">
    <source>
        <dbReference type="SAM" id="Phobius"/>
    </source>
</evidence>
<evidence type="ECO:0000259" key="13">
    <source>
        <dbReference type="PROSITE" id="PS51098"/>
    </source>
</evidence>
<dbReference type="Proteomes" id="UP000294743">
    <property type="component" value="Unassembled WGS sequence"/>
</dbReference>
<evidence type="ECO:0000256" key="6">
    <source>
        <dbReference type="ARBA" id="ARBA00022683"/>
    </source>
</evidence>
<name>A0A4R7ZAW9_9FIRM</name>
<keyword evidence="7 12" id="KW-0812">Transmembrane</keyword>
<dbReference type="Pfam" id="PF02378">
    <property type="entry name" value="PTS_EIIC"/>
    <property type="match status" value="1"/>
</dbReference>
<gene>
    <name evidence="15" type="ORF">EDD63_1424</name>
</gene>
<feature type="transmembrane region" description="Helical" evidence="12">
    <location>
        <begin position="180"/>
        <end position="201"/>
    </location>
</feature>
<feature type="transmembrane region" description="Helical" evidence="12">
    <location>
        <begin position="221"/>
        <end position="239"/>
    </location>
</feature>
<keyword evidence="8" id="KW-0418">Kinase</keyword>
<feature type="transmembrane region" description="Helical" evidence="12">
    <location>
        <begin position="432"/>
        <end position="455"/>
    </location>
</feature>
<dbReference type="GO" id="GO:0090589">
    <property type="term" value="F:protein-phosphocysteine-trehalose phosphotransferase system transporter activity"/>
    <property type="evidence" value="ECO:0007669"/>
    <property type="project" value="TreeGrafter"/>
</dbReference>
<feature type="domain" description="PTS EIIC type-1" evidence="14">
    <location>
        <begin position="109"/>
        <end position="469"/>
    </location>
</feature>
<evidence type="ECO:0000256" key="3">
    <source>
        <dbReference type="ARBA" id="ARBA00022475"/>
    </source>
</evidence>
<dbReference type="InterPro" id="IPR013013">
    <property type="entry name" value="PTS_EIIC_1"/>
</dbReference>
<evidence type="ECO:0000313" key="16">
    <source>
        <dbReference type="Proteomes" id="UP000294743"/>
    </source>
</evidence>
<feature type="transmembrane region" description="Helical" evidence="12">
    <location>
        <begin position="330"/>
        <end position="351"/>
    </location>
</feature>
<evidence type="ECO:0000259" key="14">
    <source>
        <dbReference type="PROSITE" id="PS51103"/>
    </source>
</evidence>
<evidence type="ECO:0000256" key="7">
    <source>
        <dbReference type="ARBA" id="ARBA00022692"/>
    </source>
</evidence>
<dbReference type="PROSITE" id="PS51103">
    <property type="entry name" value="PTS_EIIC_TYPE_1"/>
    <property type="match status" value="1"/>
</dbReference>
<reference evidence="15 16" key="1">
    <citation type="submission" date="2019-03" db="EMBL/GenBank/DDBJ databases">
        <title>Genomic Encyclopedia of Type Strains, Phase IV (KMG-IV): sequencing the most valuable type-strain genomes for metagenomic binning, comparative biology and taxonomic classification.</title>
        <authorList>
            <person name="Goeker M."/>
        </authorList>
    </citation>
    <scope>NUCLEOTIDE SEQUENCE [LARGE SCALE GENOMIC DNA]</scope>
    <source>
        <strain evidence="15 16">DSM 28867</strain>
    </source>
</reference>
<dbReference type="FunFam" id="3.30.1360.60:FF:000001">
    <property type="entry name" value="PTS system glucose-specific IIBC component PtsG"/>
    <property type="match status" value="1"/>
</dbReference>
<dbReference type="OrthoDB" id="92465at2"/>
<comment type="subcellular location">
    <subcellularLocation>
        <location evidence="1">Cell membrane</location>
        <topology evidence="1">Multi-pass membrane protein</topology>
    </subcellularLocation>
</comment>
<dbReference type="InterPro" id="IPR003352">
    <property type="entry name" value="PTS_EIIC"/>
</dbReference>
<evidence type="ECO:0000256" key="11">
    <source>
        <dbReference type="PROSITE-ProRule" id="PRU00421"/>
    </source>
</evidence>
<dbReference type="EMBL" id="SODD01000042">
    <property type="protein sequence ID" value="TDW13229.1"/>
    <property type="molecule type" value="Genomic_DNA"/>
</dbReference>
<sequence length="470" mass="50454">MAKYTELCNQILENVGGKDNVSGAVHCMTRLRLNVKDRSKVNVEEVRKIKGTVGAQFSGDQFQIIIGQHVSDVYPEFCKLAGISAADAIDENLDSEPFSLKAVPSKVLDYVSGSVAQIIPIMMGAGFFKMFYAILGPDLMNVMPNESQFMQMLYLVGNAGFYFMPIFAAWGAAKKLNTSIPIALLLGALLVDPNFINIVAAGEPFNVYGFIPMQLNNYTQSLIPILLSVWALKYVWRFLNKIMPSAIKVIGVPFVAVVIMVPLMYCGLAPIGNWIGEGIAIIVNTLYDVAGPFAIAFIGAFWMFMVATGMHIAAIQIAFINIATLGYDPIVLAGSNIANYALMGMIVAYFIRTKNEEKQMAAANMITLLVGGISEPTLFGVLLRNKRAMIVQVIGGFVGGLVGGLLGVAVYTLGAANVLTVLQYAGGPGSNFVNACIACGVAFVVALVVGVVIGFNDDSNGEGFKLFKKK</sequence>
<keyword evidence="3" id="KW-1003">Cell membrane</keyword>
<dbReference type="AlphaFoldDB" id="A0A4R7ZAW9"/>
<proteinExistence type="predicted"/>
<keyword evidence="2" id="KW-0813">Transport</keyword>
<evidence type="ECO:0000256" key="4">
    <source>
        <dbReference type="ARBA" id="ARBA00022597"/>
    </source>
</evidence>
<keyword evidence="5" id="KW-0808">Transferase</keyword>
<feature type="transmembrane region" description="Helical" evidence="12">
    <location>
        <begin position="107"/>
        <end position="132"/>
    </location>
</feature>
<dbReference type="InterPro" id="IPR036878">
    <property type="entry name" value="Glu_permease_IIB"/>
</dbReference>
<feature type="active site" description="Phosphocysteine intermediate; for EIIB activity" evidence="11">
    <location>
        <position position="27"/>
    </location>
</feature>
<organism evidence="15 16">
    <name type="scientific">Breznakia blatticola</name>
    <dbReference type="NCBI Taxonomy" id="1754012"/>
    <lineage>
        <taxon>Bacteria</taxon>
        <taxon>Bacillati</taxon>
        <taxon>Bacillota</taxon>
        <taxon>Erysipelotrichia</taxon>
        <taxon>Erysipelotrichales</taxon>
        <taxon>Erysipelotrichaceae</taxon>
        <taxon>Breznakia</taxon>
    </lineage>
</organism>
<dbReference type="Gene3D" id="3.30.1360.60">
    <property type="entry name" value="Glucose permease domain IIB"/>
    <property type="match status" value="1"/>
</dbReference>
<evidence type="ECO:0000256" key="5">
    <source>
        <dbReference type="ARBA" id="ARBA00022679"/>
    </source>
</evidence>
<dbReference type="InterPro" id="IPR050558">
    <property type="entry name" value="PTS_Sugar-Specific_Components"/>
</dbReference>
<dbReference type="SUPFAM" id="SSF55604">
    <property type="entry name" value="Glucose permease domain IIB"/>
    <property type="match status" value="1"/>
</dbReference>